<feature type="domain" description="Nephrocystin 3-like N-terminal" evidence="2">
    <location>
        <begin position="407"/>
        <end position="576"/>
    </location>
</feature>
<dbReference type="InterPro" id="IPR035994">
    <property type="entry name" value="Nucleoside_phosphorylase_sf"/>
</dbReference>
<dbReference type="SUPFAM" id="SSF53167">
    <property type="entry name" value="Purine and uridine phosphorylases"/>
    <property type="match status" value="1"/>
</dbReference>
<dbReference type="InterPro" id="IPR053137">
    <property type="entry name" value="NLR-like"/>
</dbReference>
<dbReference type="Pfam" id="PF24883">
    <property type="entry name" value="NPHP3_N"/>
    <property type="match status" value="1"/>
</dbReference>
<evidence type="ECO:0000313" key="3">
    <source>
        <dbReference type="EMBL" id="KAL2860015.1"/>
    </source>
</evidence>
<proteinExistence type="predicted"/>
<dbReference type="Gene3D" id="3.40.50.1580">
    <property type="entry name" value="Nucleoside phosphorylase domain"/>
    <property type="match status" value="1"/>
</dbReference>
<dbReference type="PANTHER" id="PTHR46082:SF6">
    <property type="entry name" value="AAA+ ATPASE DOMAIN-CONTAINING PROTEIN-RELATED"/>
    <property type="match status" value="1"/>
</dbReference>
<keyword evidence="4" id="KW-1185">Reference proteome</keyword>
<evidence type="ECO:0000256" key="1">
    <source>
        <dbReference type="ARBA" id="ARBA00022737"/>
    </source>
</evidence>
<dbReference type="InterPro" id="IPR056884">
    <property type="entry name" value="NPHP3-like_N"/>
</dbReference>
<organism evidence="3 4">
    <name type="scientific">Aspergillus pseudodeflectus</name>
    <dbReference type="NCBI Taxonomy" id="176178"/>
    <lineage>
        <taxon>Eukaryota</taxon>
        <taxon>Fungi</taxon>
        <taxon>Dikarya</taxon>
        <taxon>Ascomycota</taxon>
        <taxon>Pezizomycotina</taxon>
        <taxon>Eurotiomycetes</taxon>
        <taxon>Eurotiomycetidae</taxon>
        <taxon>Eurotiales</taxon>
        <taxon>Aspergillaceae</taxon>
        <taxon>Aspergillus</taxon>
        <taxon>Aspergillus subgen. Nidulantes</taxon>
    </lineage>
</organism>
<sequence length="961" mass="106985">MAPLSRPSDASHFEIAFFCALEAERHAIELALDEQYETEGIIYPRDPHDPNAYTTGRIGTHHVVIVYLPGVGNIESAAAAASLPMTFPGIKLVIAVGVCGVDPKARDYDEQEVLLGDVIVSTAVLRSSYGHQYGDGFALGRDKDTIRLPPIALRSFLNRLEGITAFRRLKQKIVTYTETILDRGLRPHGEYPGPEKQVLYDAAYQHKHSKPYECETCAHCQQPFHNPCYSALQTPCETLGCDEAFQIDRPKIRIAREFHADGTPLHGRDQVASAQRPSLLFGNFASADSVMASAYHRDQLVREHGVVAFERAGAGSWDYIPTIIVKGACDYADGHTNEAWRQYSAINAVACAKAIVEEWRSEAMPENSGITDAIYSIPRAMEACFDSQKLQDVQPCLPNTRVALLEALHQWVNDANCQPFFWLQGLAGTGKTTVAKTVAQTLHEQGSLAGSFFFSRQGGKCGSAERFFSTLAYQLAIRSYPADSPMRQYRTLLYDYIKSDPDVFSKTYRAQWKHLIMSPLSQLDQGSGFRQSTSLVFVIDAVDECEPVTDISPILELLSQTARLKSILLRFFVTGRPETSVHHAFRSIRENLELKILHQVESGVVNADIRTYLEHEFSTIQKEYRSPSWCTHDQLDAVVARSAGLFVYAASLCRALKKSAYPRQLLTQFLGHKSRSLPDLNHMYSLILEQSAPEWIEDDVDDIARHYYRLIIGSLAVLLDAVSINSLHSLLATAASSAHPSPSPADIEASLLRLGSVIDTPYTDGFPDRDAPIRLFHPSFRVFLLDKRQPTLQHLQLDSYALHENMLNCCLNVMDTCLQKNICQLPAPDADPSTLSQNSVQSYIPLHVQYACKHWISHAKRLSKNALKLACADDGLVSHFLAKKALYWIEAMSILGLIPQAFTSLIALRSLIYAADMNLNVPLIQDLQHFLATHHEVLVRAPLQIYSLSWPASISASGGVF</sequence>
<accession>A0ABR4L648</accession>
<keyword evidence="1" id="KW-0677">Repeat</keyword>
<dbReference type="Proteomes" id="UP001610444">
    <property type="component" value="Unassembled WGS sequence"/>
</dbReference>
<reference evidence="3 4" key="1">
    <citation type="submission" date="2024-07" db="EMBL/GenBank/DDBJ databases">
        <title>Section-level genome sequencing and comparative genomics of Aspergillus sections Usti and Cavernicolus.</title>
        <authorList>
            <consortium name="Lawrence Berkeley National Laboratory"/>
            <person name="Nybo J.L."/>
            <person name="Vesth T.C."/>
            <person name="Theobald S."/>
            <person name="Frisvad J.C."/>
            <person name="Larsen T.O."/>
            <person name="Kjaerboelling I."/>
            <person name="Rothschild-Mancinelli K."/>
            <person name="Lyhne E.K."/>
            <person name="Kogle M.E."/>
            <person name="Barry K."/>
            <person name="Clum A."/>
            <person name="Na H."/>
            <person name="Ledsgaard L."/>
            <person name="Lin J."/>
            <person name="Lipzen A."/>
            <person name="Kuo A."/>
            <person name="Riley R."/>
            <person name="Mondo S."/>
            <person name="LaButti K."/>
            <person name="Haridas S."/>
            <person name="Pangalinan J."/>
            <person name="Salamov A.A."/>
            <person name="Simmons B.A."/>
            <person name="Magnuson J.K."/>
            <person name="Chen J."/>
            <person name="Drula E."/>
            <person name="Henrissat B."/>
            <person name="Wiebenga A."/>
            <person name="Lubbers R.J."/>
            <person name="Gomes A.C."/>
            <person name="Macurrencykelacurrency M.R."/>
            <person name="Stajich J."/>
            <person name="Grigoriev I.V."/>
            <person name="Mortensen U.H."/>
            <person name="De vries R.P."/>
            <person name="Baker S.E."/>
            <person name="Andersen M.R."/>
        </authorList>
    </citation>
    <scope>NUCLEOTIDE SEQUENCE [LARGE SCALE GENOMIC DNA]</scope>
    <source>
        <strain evidence="3 4">CBS 756.74</strain>
    </source>
</reference>
<dbReference type="GeneID" id="98159193"/>
<dbReference type="Gene3D" id="3.40.50.300">
    <property type="entry name" value="P-loop containing nucleotide triphosphate hydrolases"/>
    <property type="match status" value="1"/>
</dbReference>
<name>A0ABR4L648_9EURO</name>
<dbReference type="RefSeq" id="XP_070904706.1">
    <property type="nucleotide sequence ID" value="XM_071044029.1"/>
</dbReference>
<dbReference type="EMBL" id="JBFXLR010000002">
    <property type="protein sequence ID" value="KAL2860015.1"/>
    <property type="molecule type" value="Genomic_DNA"/>
</dbReference>
<dbReference type="InterPro" id="IPR027417">
    <property type="entry name" value="P-loop_NTPase"/>
</dbReference>
<evidence type="ECO:0000259" key="2">
    <source>
        <dbReference type="Pfam" id="PF24883"/>
    </source>
</evidence>
<comment type="caution">
    <text evidence="3">The sequence shown here is derived from an EMBL/GenBank/DDBJ whole genome shotgun (WGS) entry which is preliminary data.</text>
</comment>
<dbReference type="SUPFAM" id="SSF52540">
    <property type="entry name" value="P-loop containing nucleoside triphosphate hydrolases"/>
    <property type="match status" value="1"/>
</dbReference>
<gene>
    <name evidence="3" type="ORF">BJX68DRAFT_260986</name>
</gene>
<protein>
    <recommendedName>
        <fullName evidence="2">Nephrocystin 3-like N-terminal domain-containing protein</fullName>
    </recommendedName>
</protein>
<dbReference type="PANTHER" id="PTHR46082">
    <property type="entry name" value="ATP/GTP-BINDING PROTEIN-RELATED"/>
    <property type="match status" value="1"/>
</dbReference>
<evidence type="ECO:0000313" key="4">
    <source>
        <dbReference type="Proteomes" id="UP001610444"/>
    </source>
</evidence>